<dbReference type="InterPro" id="IPR036397">
    <property type="entry name" value="RNaseH_sf"/>
</dbReference>
<sequence length="172" mass="19805">MASAKDFICRFGCPETLRTDMGQNLISKVFSTLAKLFKIRQIHSTAYGPQTQGSLERSHHSLIEYLKMYINDRNWDTWIRYAIFSYNTSTHTAHGFTSHELVFARKARVPSEFANKTISKTYNDIIDDIARKLNITLKEAHDKIIEAKQKSKAYYDLKSNMRLSVLAITSTC</sequence>
<dbReference type="InterPro" id="IPR050951">
    <property type="entry name" value="Retrovirus_Pol_polyprotein"/>
</dbReference>
<evidence type="ECO:0000259" key="1">
    <source>
        <dbReference type="PROSITE" id="PS50994"/>
    </source>
</evidence>
<dbReference type="EMBL" id="CADCXV010000751">
    <property type="protein sequence ID" value="CAB0034699.1"/>
    <property type="molecule type" value="Genomic_DNA"/>
</dbReference>
<protein>
    <recommendedName>
        <fullName evidence="1">Integrase catalytic domain-containing protein</fullName>
    </recommendedName>
</protein>
<dbReference type="PANTHER" id="PTHR37984">
    <property type="entry name" value="PROTEIN CBG26694"/>
    <property type="match status" value="1"/>
</dbReference>
<evidence type="ECO:0000313" key="3">
    <source>
        <dbReference type="Proteomes" id="UP000479190"/>
    </source>
</evidence>
<keyword evidence="3" id="KW-1185">Reference proteome</keyword>
<dbReference type="Gene3D" id="3.30.420.10">
    <property type="entry name" value="Ribonuclease H-like superfamily/Ribonuclease H"/>
    <property type="match status" value="1"/>
</dbReference>
<dbReference type="GO" id="GO:0003676">
    <property type="term" value="F:nucleic acid binding"/>
    <property type="evidence" value="ECO:0007669"/>
    <property type="project" value="InterPro"/>
</dbReference>
<reference evidence="2 3" key="1">
    <citation type="submission" date="2020-02" db="EMBL/GenBank/DDBJ databases">
        <authorList>
            <person name="Ferguson B K."/>
        </authorList>
    </citation>
    <scope>NUCLEOTIDE SEQUENCE [LARGE SCALE GENOMIC DNA]</scope>
</reference>
<feature type="domain" description="Integrase catalytic" evidence="1">
    <location>
        <begin position="1"/>
        <end position="106"/>
    </location>
</feature>
<dbReference type="PANTHER" id="PTHR37984:SF15">
    <property type="entry name" value="INTEGRASE CATALYTIC DOMAIN-CONTAINING PROTEIN"/>
    <property type="match status" value="1"/>
</dbReference>
<dbReference type="PROSITE" id="PS50994">
    <property type="entry name" value="INTEGRASE"/>
    <property type="match status" value="1"/>
</dbReference>
<dbReference type="OrthoDB" id="441971at2759"/>
<organism evidence="2 3">
    <name type="scientific">Trichogramma brassicae</name>
    <dbReference type="NCBI Taxonomy" id="86971"/>
    <lineage>
        <taxon>Eukaryota</taxon>
        <taxon>Metazoa</taxon>
        <taxon>Ecdysozoa</taxon>
        <taxon>Arthropoda</taxon>
        <taxon>Hexapoda</taxon>
        <taxon>Insecta</taxon>
        <taxon>Pterygota</taxon>
        <taxon>Neoptera</taxon>
        <taxon>Endopterygota</taxon>
        <taxon>Hymenoptera</taxon>
        <taxon>Apocrita</taxon>
        <taxon>Proctotrupomorpha</taxon>
        <taxon>Chalcidoidea</taxon>
        <taxon>Trichogrammatidae</taxon>
        <taxon>Trichogramma</taxon>
    </lineage>
</organism>
<evidence type="ECO:0000313" key="2">
    <source>
        <dbReference type="EMBL" id="CAB0034699.1"/>
    </source>
</evidence>
<name>A0A6H5IG43_9HYME</name>
<dbReference type="SUPFAM" id="SSF53098">
    <property type="entry name" value="Ribonuclease H-like"/>
    <property type="match status" value="1"/>
</dbReference>
<dbReference type="Proteomes" id="UP000479190">
    <property type="component" value="Unassembled WGS sequence"/>
</dbReference>
<accession>A0A6H5IG43</accession>
<dbReference type="AlphaFoldDB" id="A0A6H5IG43"/>
<dbReference type="InterPro" id="IPR001584">
    <property type="entry name" value="Integrase_cat-core"/>
</dbReference>
<gene>
    <name evidence="2" type="ORF">TBRA_LOCUS6597</name>
</gene>
<proteinExistence type="predicted"/>
<dbReference type="GO" id="GO:0015074">
    <property type="term" value="P:DNA integration"/>
    <property type="evidence" value="ECO:0007669"/>
    <property type="project" value="InterPro"/>
</dbReference>
<dbReference type="InterPro" id="IPR012337">
    <property type="entry name" value="RNaseH-like_sf"/>
</dbReference>